<organism evidence="1 2">
    <name type="scientific">Carboxylicivirga marina</name>
    <dbReference type="NCBI Taxonomy" id="2800988"/>
    <lineage>
        <taxon>Bacteria</taxon>
        <taxon>Pseudomonadati</taxon>
        <taxon>Bacteroidota</taxon>
        <taxon>Bacteroidia</taxon>
        <taxon>Marinilabiliales</taxon>
        <taxon>Marinilabiliaceae</taxon>
        <taxon>Carboxylicivirga</taxon>
    </lineage>
</organism>
<dbReference type="InterPro" id="IPR011659">
    <property type="entry name" value="WD40"/>
</dbReference>
<dbReference type="EMBL" id="JAENRR010000010">
    <property type="protein sequence ID" value="MBK3516922.1"/>
    <property type="molecule type" value="Genomic_DNA"/>
</dbReference>
<protein>
    <submittedName>
        <fullName evidence="1">PD40 domain-containing protein</fullName>
    </submittedName>
</protein>
<name>A0ABS1HH88_9BACT</name>
<dbReference type="InterPro" id="IPR011990">
    <property type="entry name" value="TPR-like_helical_dom_sf"/>
</dbReference>
<gene>
    <name evidence="1" type="ORF">JIV24_06180</name>
</gene>
<dbReference type="Proteomes" id="UP000605676">
    <property type="component" value="Unassembled WGS sequence"/>
</dbReference>
<comment type="caution">
    <text evidence="1">The sequence shown here is derived from an EMBL/GenBank/DDBJ whole genome shotgun (WGS) entry which is preliminary data.</text>
</comment>
<dbReference type="RefSeq" id="WP_200464150.1">
    <property type="nucleotide sequence ID" value="NZ_JAENRR010000010.1"/>
</dbReference>
<reference evidence="1 2" key="1">
    <citation type="submission" date="2021-01" db="EMBL/GenBank/DDBJ databases">
        <title>Carboxyliciviraga sp.nov., isolated from coastal sediments.</title>
        <authorList>
            <person name="Lu D."/>
            <person name="Zhang T."/>
        </authorList>
    </citation>
    <scope>NUCLEOTIDE SEQUENCE [LARGE SCALE GENOMIC DNA]</scope>
    <source>
        <strain evidence="1 2">N1Y132</strain>
    </source>
</reference>
<sequence length="531" mass="59643">MIRNLLILLFCCFFIIAEASRKKPRKKDFVPIENLMQADDYLKASELIDKLQKKYPEDSYLYLLEGICLLNIDGKTKEAIQPLLLAQEHYGLYSKKNNNAIEANYYLGLAYHLNYQFEDALDLFTQLQDTIPAKRESIHQQLKQQIDYCENAISLKQDPVDFRITNLGQAINSEYDEHSPIISGDENLLMFTSNKQGHSKQGKSTLLYPEDIYSSKWRDGAWLPATNVGNSINTSGYDATCSLSSDGKTMILYRNNGNGDLYISKLSNDKWGKPVKLPKPINSPHEESHAGLSIDGNSIVFTSDRPGGVGNKDIYMAHKLPNGDWGKVTLLNEKVNTPFNEESPFLSHDGQTIFFASEGHNSMGGFDIFMSEKDINGQWQEAINIGYPINTPGDDLFYIPTFDGQRVYFASERNGGYGRSDIYIIEFPESDERSLAVVSGFLFTESGLTSDSSTISIINKVSGELVGTYKPQTHSGKYTMILSTGVQYIMTIETPGKVSISKEVIIPYRANYKSKTRASYLDPMVIKNESD</sequence>
<dbReference type="Gene3D" id="2.120.10.30">
    <property type="entry name" value="TolB, C-terminal domain"/>
    <property type="match status" value="1"/>
</dbReference>
<proteinExistence type="predicted"/>
<evidence type="ECO:0000313" key="1">
    <source>
        <dbReference type="EMBL" id="MBK3516922.1"/>
    </source>
</evidence>
<dbReference type="InterPro" id="IPR011042">
    <property type="entry name" value="6-blade_b-propeller_TolB-like"/>
</dbReference>
<accession>A0ABS1HH88</accession>
<dbReference type="SUPFAM" id="SSF48452">
    <property type="entry name" value="TPR-like"/>
    <property type="match status" value="1"/>
</dbReference>
<dbReference type="Gene3D" id="1.25.40.10">
    <property type="entry name" value="Tetratricopeptide repeat domain"/>
    <property type="match status" value="1"/>
</dbReference>
<evidence type="ECO:0000313" key="2">
    <source>
        <dbReference type="Proteomes" id="UP000605676"/>
    </source>
</evidence>
<dbReference type="SUPFAM" id="SSF82171">
    <property type="entry name" value="DPP6 N-terminal domain-like"/>
    <property type="match status" value="1"/>
</dbReference>
<keyword evidence="2" id="KW-1185">Reference proteome</keyword>
<dbReference type="Pfam" id="PF07676">
    <property type="entry name" value="PD40"/>
    <property type="match status" value="5"/>
</dbReference>